<dbReference type="SUPFAM" id="SSF46626">
    <property type="entry name" value="Cytochrome c"/>
    <property type="match status" value="1"/>
</dbReference>
<reference evidence="6 7" key="1">
    <citation type="submission" date="2016-10" db="EMBL/GenBank/DDBJ databases">
        <authorList>
            <person name="de Groot N.N."/>
        </authorList>
    </citation>
    <scope>NUCLEOTIDE SEQUENCE [LARGE SCALE GENOMIC DNA]</scope>
    <source>
        <strain evidence="6 7">DSM 21632</strain>
    </source>
</reference>
<evidence type="ECO:0000256" key="1">
    <source>
        <dbReference type="ARBA" id="ARBA00022617"/>
    </source>
</evidence>
<protein>
    <submittedName>
        <fullName evidence="6">Di-haem oxidoreductase, putative peroxidase</fullName>
    </submittedName>
</protein>
<evidence type="ECO:0000256" key="3">
    <source>
        <dbReference type="ARBA" id="ARBA00023004"/>
    </source>
</evidence>
<evidence type="ECO:0000256" key="2">
    <source>
        <dbReference type="ARBA" id="ARBA00022723"/>
    </source>
</evidence>
<name>A0A1G8BYJ5_9BACI</name>
<dbReference type="GO" id="GO:0046872">
    <property type="term" value="F:metal ion binding"/>
    <property type="evidence" value="ECO:0007669"/>
    <property type="project" value="UniProtKB-KW"/>
</dbReference>
<dbReference type="PROSITE" id="PS51007">
    <property type="entry name" value="CYTC"/>
    <property type="match status" value="1"/>
</dbReference>
<gene>
    <name evidence="6" type="ORF">SAMN05192534_1051</name>
</gene>
<dbReference type="OrthoDB" id="9772811at2"/>
<dbReference type="Proteomes" id="UP000199163">
    <property type="component" value="Unassembled WGS sequence"/>
</dbReference>
<dbReference type="Gene3D" id="1.10.760.10">
    <property type="entry name" value="Cytochrome c-like domain"/>
    <property type="match status" value="1"/>
</dbReference>
<dbReference type="GO" id="GO:0009055">
    <property type="term" value="F:electron transfer activity"/>
    <property type="evidence" value="ECO:0007669"/>
    <property type="project" value="InterPro"/>
</dbReference>
<keyword evidence="6" id="KW-0560">Oxidoreductase</keyword>
<dbReference type="EMBL" id="FNDK01000005">
    <property type="protein sequence ID" value="SDH38307.1"/>
    <property type="molecule type" value="Genomic_DNA"/>
</dbReference>
<evidence type="ECO:0000313" key="7">
    <source>
        <dbReference type="Proteomes" id="UP000199163"/>
    </source>
</evidence>
<keyword evidence="2 4" id="KW-0479">Metal-binding</keyword>
<accession>A0A1G8BYJ5</accession>
<dbReference type="InterPro" id="IPR009056">
    <property type="entry name" value="Cyt_c-like_dom"/>
</dbReference>
<dbReference type="STRING" id="568899.SAMN05192534_1051"/>
<dbReference type="GO" id="GO:0020037">
    <property type="term" value="F:heme binding"/>
    <property type="evidence" value="ECO:0007669"/>
    <property type="project" value="InterPro"/>
</dbReference>
<dbReference type="AlphaFoldDB" id="A0A1G8BYJ5"/>
<keyword evidence="3 4" id="KW-0408">Iron</keyword>
<keyword evidence="7" id="KW-1185">Reference proteome</keyword>
<organism evidence="6 7">
    <name type="scientific">Alteribacillus persepolensis</name>
    <dbReference type="NCBI Taxonomy" id="568899"/>
    <lineage>
        <taxon>Bacteria</taxon>
        <taxon>Bacillati</taxon>
        <taxon>Bacillota</taxon>
        <taxon>Bacilli</taxon>
        <taxon>Bacillales</taxon>
        <taxon>Bacillaceae</taxon>
        <taxon>Alteribacillus</taxon>
    </lineage>
</organism>
<dbReference type="InterPro" id="IPR036909">
    <property type="entry name" value="Cyt_c-like_dom_sf"/>
</dbReference>
<evidence type="ECO:0000313" key="6">
    <source>
        <dbReference type="EMBL" id="SDH38307.1"/>
    </source>
</evidence>
<keyword evidence="1 4" id="KW-0349">Heme</keyword>
<dbReference type="PANTHER" id="PTHR30600:SF9">
    <property type="entry name" value="BLR7738 PROTEIN"/>
    <property type="match status" value="1"/>
</dbReference>
<sequence>MKRFLKWTIITAVAVVVTAGGFFALGEFTIGYTPSENKILQADQRYTDGRAEEAYDVWGEAVSEKEAERLLQTEKGREYLAKENGAISVDKDLLQLGRTTFYEETFGNEVFLTDIMGILDGPLSIFDFMKAIVKLGGQPTDNLQVELPETVTIGEKTLEKGTVIDTGLDIPKGAMMPLGMPITVERGRVKAGISCALCHARVDMNSGGKVVEGATNTDVNTGMLMALASNSASYFTHTDIENLENFIRENNPEVKTTAGEKEKLPDIESLENAVDKTLMKWPPGFFDATIDMKANPTQVSDSFTFGDHPYSWSGMGMAGTFRGLTTLNNNVQAQGADTIAQSQISKELFNIDPEVYTGTLLQNAANEDFRYNPSSNELPSEFFKKADPHPGQPGVNETVKLPTFPKVSVLSPQGYLASSAGHGVNEQNNAMSAFQNTLVAPKPQRNVSDAVLAKGRGVFEEAGCISCHAGRFKTNNRIIPVEDIGTQPSRAKALQATQKLWENPLIYSPDTPVPVPENAKVLKAPTNHINRNQKDLGFAHNGSNGGYKVKGLAGVYWQAPYFHDGGIAVGPNKEKELGIPGTLLNHTSPDPFNSMLAVIDRNLRQKVIEANRSSSDLQDINIEGTGHEFWVDEEAGFSKQEQEALAEYVLSINGEEK</sequence>
<evidence type="ECO:0000256" key="4">
    <source>
        <dbReference type="PROSITE-ProRule" id="PRU00433"/>
    </source>
</evidence>
<feature type="domain" description="Cytochrome c" evidence="5">
    <location>
        <begin position="450"/>
        <end position="653"/>
    </location>
</feature>
<dbReference type="RefSeq" id="WP_091272052.1">
    <property type="nucleotide sequence ID" value="NZ_FNDK01000005.1"/>
</dbReference>
<dbReference type="GO" id="GO:0004130">
    <property type="term" value="F:cytochrome-c peroxidase activity"/>
    <property type="evidence" value="ECO:0007669"/>
    <property type="project" value="TreeGrafter"/>
</dbReference>
<dbReference type="PANTHER" id="PTHR30600">
    <property type="entry name" value="CYTOCHROME C PEROXIDASE-RELATED"/>
    <property type="match status" value="1"/>
</dbReference>
<keyword evidence="6" id="KW-0575">Peroxidase</keyword>
<dbReference type="InterPro" id="IPR051395">
    <property type="entry name" value="Cytochrome_c_Peroxidase/MauG"/>
</dbReference>
<proteinExistence type="predicted"/>
<evidence type="ECO:0000259" key="5">
    <source>
        <dbReference type="PROSITE" id="PS51007"/>
    </source>
</evidence>